<dbReference type="Gramene" id="ONIVA09G12480.1">
    <property type="protein sequence ID" value="ONIVA09G12480.1"/>
    <property type="gene ID" value="ONIVA09G12480"/>
</dbReference>
<evidence type="ECO:0000256" key="1">
    <source>
        <dbReference type="SAM" id="MobiDB-lite"/>
    </source>
</evidence>
<reference evidence="3" key="2">
    <citation type="submission" date="2018-04" db="EMBL/GenBank/DDBJ databases">
        <title>OnivRS2 (Oryza nivara Reference Sequence Version 2).</title>
        <authorList>
            <person name="Zhang J."/>
            <person name="Kudrna D."/>
            <person name="Lee S."/>
            <person name="Talag J."/>
            <person name="Rajasekar S."/>
            <person name="Welchert J."/>
            <person name="Hsing Y.-I."/>
            <person name="Wing R.A."/>
        </authorList>
    </citation>
    <scope>NUCLEOTIDE SEQUENCE [LARGE SCALE GENOMIC DNA]</scope>
    <source>
        <strain evidence="3">SL10</strain>
    </source>
</reference>
<evidence type="ECO:0000313" key="4">
    <source>
        <dbReference type="Proteomes" id="UP000006591"/>
    </source>
</evidence>
<evidence type="ECO:0000256" key="2">
    <source>
        <dbReference type="SAM" id="Phobius"/>
    </source>
</evidence>
<accession>A0A0E0IKI2</accession>
<dbReference type="HOGENOM" id="CLU_333283_0_0_1"/>
<dbReference type="EnsemblPlants" id="ONIVA09G12480.1">
    <property type="protein sequence ID" value="ONIVA09G12480.1"/>
    <property type="gene ID" value="ONIVA09G12480"/>
</dbReference>
<name>A0A0E0IKI2_ORYNI</name>
<keyword evidence="2" id="KW-0812">Transmembrane</keyword>
<keyword evidence="2" id="KW-0472">Membrane</keyword>
<feature type="transmembrane region" description="Helical" evidence="2">
    <location>
        <begin position="278"/>
        <end position="298"/>
    </location>
</feature>
<dbReference type="AlphaFoldDB" id="A0A0E0IKI2"/>
<proteinExistence type="predicted"/>
<keyword evidence="2" id="KW-1133">Transmembrane helix</keyword>
<sequence length="895" mass="94977">MDVHEYVLRRSPNLERRPWVRSRSKNSRLSLVDAAPFDRRKKKKTMSTPMHSVYASACFWSSSRSCWCLCIRRPGTEGMAASPPDYFVAIDAVSGLDPSTDLGRPALDPAFSLTVRVASQSSAHGACVRAGTSVLVSYRGVPLAGGRAPADPELCAGPMGAAEDGSVVARGSGVRVPGPQLDALAEDMRRGEALFEVTLAMPYYGQRKVASCWDRVGDAAALRVPCDVSLVDPRRLAGITGFSDLPSAIRGGGGASGPRAARERGRSQTSDPCLECCGMIVGIALFGVLFGALGWLAIMEKYYVPAMPQYSVEIASVSGLDPATDLHAGAALDPVFNLTVGIASKGEYRGVCIEPRTAVKYLGLPLAGGRVPEVCAGPKEPAEKRTVVARGVGVSVPGYMLDSLAEDMRSGEAVFEVKLIKGDGDRYSRTVATCWARVGGGLDDRHRMPRHGLHDPLIAVAFLAMMIVAIVKDWTQPASYSVAIDSVAGLDPETDLPRDTLNPEFNLTLRLASQRADMGVCFEAGTTVAVYYGGVLLAGAAVPALCAGPRPSAEEESVVAWGRGVPVPRLARDRLAGDLRGGGAAEFDVTLTVQRYTYAESWDVVLCSGKVGDAAALITPCSLYDENVQEPSLEPGYGGYSSQPESPPETGDDDQDRIRRLLRCFSGIAIAVLVVVAVLVLCALEASKAPRLSVAVTIVSGLDPATDLARPAVDPQFNLTLRVASRSLLSRACVGVSSTAVAVSYHGVRLASAPVAPRVCAARRKSADAGPFVAWGSSVRLPGFARDSLAPDMRNGAAAFDVALMDGHLVVCRGRRVGDADALQAPCVLTHVETGAAVPHTGTLQHIPFLRLQKLPICQINVYKNPGRRTPALLSIKNARTKRIEYKQRLKINVQ</sequence>
<dbReference type="eggNOG" id="ENOG502R4E5">
    <property type="taxonomic scope" value="Eukaryota"/>
</dbReference>
<evidence type="ECO:0008006" key="5">
    <source>
        <dbReference type="Google" id="ProtNLM"/>
    </source>
</evidence>
<evidence type="ECO:0000313" key="3">
    <source>
        <dbReference type="EnsemblPlants" id="ONIVA09G12480.1"/>
    </source>
</evidence>
<feature type="transmembrane region" description="Helical" evidence="2">
    <location>
        <begin position="665"/>
        <end position="684"/>
    </location>
</feature>
<organism evidence="3">
    <name type="scientific">Oryza nivara</name>
    <name type="common">Indian wild rice</name>
    <name type="synonym">Oryza sativa f. spontanea</name>
    <dbReference type="NCBI Taxonomy" id="4536"/>
    <lineage>
        <taxon>Eukaryota</taxon>
        <taxon>Viridiplantae</taxon>
        <taxon>Streptophyta</taxon>
        <taxon>Embryophyta</taxon>
        <taxon>Tracheophyta</taxon>
        <taxon>Spermatophyta</taxon>
        <taxon>Magnoliopsida</taxon>
        <taxon>Liliopsida</taxon>
        <taxon>Poales</taxon>
        <taxon>Poaceae</taxon>
        <taxon>BOP clade</taxon>
        <taxon>Oryzoideae</taxon>
        <taxon>Oryzeae</taxon>
        <taxon>Oryzinae</taxon>
        <taxon>Oryza</taxon>
    </lineage>
</organism>
<keyword evidence="4" id="KW-1185">Reference proteome</keyword>
<feature type="transmembrane region" description="Helical" evidence="2">
    <location>
        <begin position="453"/>
        <end position="471"/>
    </location>
</feature>
<reference evidence="3" key="1">
    <citation type="submission" date="2015-04" db="UniProtKB">
        <authorList>
            <consortium name="EnsemblPlants"/>
        </authorList>
    </citation>
    <scope>IDENTIFICATION</scope>
    <source>
        <strain evidence="3">SL10</strain>
    </source>
</reference>
<protein>
    <recommendedName>
        <fullName evidence="5">Late embryogenesis abundant protein LEA-2 subgroup domain-containing protein</fullName>
    </recommendedName>
</protein>
<feature type="region of interest" description="Disordered" evidence="1">
    <location>
        <begin position="250"/>
        <end position="269"/>
    </location>
</feature>
<dbReference type="Proteomes" id="UP000006591">
    <property type="component" value="Chromosome 9"/>
</dbReference>
<dbReference type="PANTHER" id="PTHR33994">
    <property type="entry name" value="OS04G0515000 PROTEIN"/>
    <property type="match status" value="1"/>
</dbReference>
<dbReference type="PANTHER" id="PTHR33994:SF25">
    <property type="entry name" value="OS02G0619200 PROTEIN"/>
    <property type="match status" value="1"/>
</dbReference>
<feature type="region of interest" description="Disordered" evidence="1">
    <location>
        <begin position="634"/>
        <end position="654"/>
    </location>
</feature>